<accession>D7A9H2</accession>
<dbReference type="HOGENOM" id="CLU_091309_0_0_5"/>
<dbReference type="InterPro" id="IPR002477">
    <property type="entry name" value="Peptidoglycan-bd-like"/>
</dbReference>
<gene>
    <name evidence="2" type="ordered locus">Snov_3460</name>
</gene>
<dbReference type="OrthoDB" id="482757at2"/>
<evidence type="ECO:0000259" key="1">
    <source>
        <dbReference type="PROSITE" id="PS50911"/>
    </source>
</evidence>
<dbReference type="KEGG" id="sno:Snov_3460"/>
<dbReference type="EMBL" id="CP002026">
    <property type="protein sequence ID" value="ADH90734.1"/>
    <property type="molecule type" value="Genomic_DNA"/>
</dbReference>
<protein>
    <submittedName>
        <fullName evidence="2">Peptidoglycan-binding domain 1 protein</fullName>
    </submittedName>
</protein>
<dbReference type="SUPFAM" id="SSF47090">
    <property type="entry name" value="PGBD-like"/>
    <property type="match status" value="1"/>
</dbReference>
<evidence type="ECO:0000313" key="3">
    <source>
        <dbReference type="Proteomes" id="UP000006633"/>
    </source>
</evidence>
<dbReference type="AlphaFoldDB" id="D7A9H2"/>
<dbReference type="eggNOG" id="COG3409">
    <property type="taxonomic scope" value="Bacteria"/>
</dbReference>
<dbReference type="Pfam" id="PF01471">
    <property type="entry name" value="PG_binding_1"/>
    <property type="match status" value="1"/>
</dbReference>
<dbReference type="PROSITE" id="PS50911">
    <property type="entry name" value="CHAP"/>
    <property type="match status" value="1"/>
</dbReference>
<dbReference type="Pfam" id="PF05257">
    <property type="entry name" value="CHAP"/>
    <property type="match status" value="1"/>
</dbReference>
<dbReference type="Proteomes" id="UP000006633">
    <property type="component" value="Chromosome"/>
</dbReference>
<dbReference type="RefSeq" id="WP_013168235.1">
    <property type="nucleotide sequence ID" value="NC_014217.1"/>
</dbReference>
<proteinExistence type="predicted"/>
<dbReference type="InterPro" id="IPR007921">
    <property type="entry name" value="CHAP_dom"/>
</dbReference>
<keyword evidence="3" id="KW-1185">Reference proteome</keyword>
<dbReference type="STRING" id="639283.Snov_3460"/>
<dbReference type="InterPro" id="IPR036365">
    <property type="entry name" value="PGBD-like_sf"/>
</dbReference>
<organism evidence="2 3">
    <name type="scientific">Ancylobacter novellus (strain ATCC 8093 / DSM 506 / JCM 20403 / CCM 1077 / IAM 12100 / NBRC 12443 / NCIMB 10456)</name>
    <name type="common">Starkeya novella</name>
    <dbReference type="NCBI Taxonomy" id="639283"/>
    <lineage>
        <taxon>Bacteria</taxon>
        <taxon>Pseudomonadati</taxon>
        <taxon>Pseudomonadota</taxon>
        <taxon>Alphaproteobacteria</taxon>
        <taxon>Hyphomicrobiales</taxon>
        <taxon>Xanthobacteraceae</taxon>
        <taxon>Ancylobacter</taxon>
    </lineage>
</organism>
<dbReference type="Gene3D" id="1.10.101.10">
    <property type="entry name" value="PGBD-like superfamily/PGBD"/>
    <property type="match status" value="1"/>
</dbReference>
<evidence type="ECO:0000313" key="2">
    <source>
        <dbReference type="EMBL" id="ADH90734.1"/>
    </source>
</evidence>
<dbReference type="InterPro" id="IPR036366">
    <property type="entry name" value="PGBDSf"/>
</dbReference>
<feature type="domain" description="Peptidase C51" evidence="1">
    <location>
        <begin position="121"/>
        <end position="260"/>
    </location>
</feature>
<name>D7A9H2_ANCN5</name>
<reference evidence="2 3" key="1">
    <citation type="journal article" date="2012" name="Stand. Genomic Sci.">
        <title>Complete genome sequence of the facultatively chemolithoautotrophic and methylotrophic alpha Proteobacterium Starkeya novella type strain (ATCC 8093(T)).</title>
        <authorList>
            <person name="Kappler U."/>
            <person name="Davenport K."/>
            <person name="Beatson S."/>
            <person name="Lucas S."/>
            <person name="Lapidus A."/>
            <person name="Copeland A."/>
            <person name="Berry K.W."/>
            <person name="Glavina Del Rio T."/>
            <person name="Hammon N."/>
            <person name="Dalin E."/>
            <person name="Tice H."/>
            <person name="Pitluck S."/>
            <person name="Richardson P."/>
            <person name="Bruce D."/>
            <person name="Goodwin L.A."/>
            <person name="Han C."/>
            <person name="Tapia R."/>
            <person name="Detter J.C."/>
            <person name="Chang Y.J."/>
            <person name="Jeffries C.D."/>
            <person name="Land M."/>
            <person name="Hauser L."/>
            <person name="Kyrpides N.C."/>
            <person name="Goker M."/>
            <person name="Ivanova N."/>
            <person name="Klenk H.P."/>
            <person name="Woyke T."/>
        </authorList>
    </citation>
    <scope>NUCLEOTIDE SEQUENCE [LARGE SCALE GENOMIC DNA]</scope>
    <source>
        <strain evidence="3">ATCC 8093 / DSM 506 / JCM 20403 / CCM 1077 / IAM 12100 / NBRC 12443 / NCIMB 10456</strain>
    </source>
</reference>
<sequence length="263" mass="27695">MNHMLNPAPIYAGVVLENGMLGSPEVARLQARLNDVLGSALIEDGDFGVATEDAVRLFQARYTDPTGGEIEVDGRVGPETWAALFGAESLGAAKPAAGDTRGRVLAIPRSQIGVCEIPVGSNRGPQVDAYHRAAGLDPSSGDHPWCVSFVQWVFREAFDNSPLYPTAGVHALWKQRKIGSTAIVEPSTASARTVRPGMVFTLDTGGGKGHAGIVEGVDGASGTLVTLEGNTNNGGSREGYGVFRRSSRKIAMPRLLGYIDYCG</sequence>